<dbReference type="AlphaFoldDB" id="A0A0A9DTZ6"/>
<reference evidence="1" key="1">
    <citation type="submission" date="2014-09" db="EMBL/GenBank/DDBJ databases">
        <authorList>
            <person name="Magalhaes I.L.F."/>
            <person name="Oliveira U."/>
            <person name="Santos F.R."/>
            <person name="Vidigal T.H.D.A."/>
            <person name="Brescovit A.D."/>
            <person name="Santos A.J."/>
        </authorList>
    </citation>
    <scope>NUCLEOTIDE SEQUENCE</scope>
    <source>
        <tissue evidence="1">Shoot tissue taken approximately 20 cm above the soil surface</tissue>
    </source>
</reference>
<reference evidence="1" key="2">
    <citation type="journal article" date="2015" name="Data Brief">
        <title>Shoot transcriptome of the giant reed, Arundo donax.</title>
        <authorList>
            <person name="Barrero R.A."/>
            <person name="Guerrero F.D."/>
            <person name="Moolhuijzen P."/>
            <person name="Goolsby J.A."/>
            <person name="Tidwell J."/>
            <person name="Bellgard S.E."/>
            <person name="Bellgard M.I."/>
        </authorList>
    </citation>
    <scope>NUCLEOTIDE SEQUENCE</scope>
    <source>
        <tissue evidence="1">Shoot tissue taken approximately 20 cm above the soil surface</tissue>
    </source>
</reference>
<organism evidence="1">
    <name type="scientific">Arundo donax</name>
    <name type="common">Giant reed</name>
    <name type="synonym">Donax arundinaceus</name>
    <dbReference type="NCBI Taxonomy" id="35708"/>
    <lineage>
        <taxon>Eukaryota</taxon>
        <taxon>Viridiplantae</taxon>
        <taxon>Streptophyta</taxon>
        <taxon>Embryophyta</taxon>
        <taxon>Tracheophyta</taxon>
        <taxon>Spermatophyta</taxon>
        <taxon>Magnoliopsida</taxon>
        <taxon>Liliopsida</taxon>
        <taxon>Poales</taxon>
        <taxon>Poaceae</taxon>
        <taxon>PACMAD clade</taxon>
        <taxon>Arundinoideae</taxon>
        <taxon>Arundineae</taxon>
        <taxon>Arundo</taxon>
    </lineage>
</organism>
<evidence type="ECO:0000313" key="1">
    <source>
        <dbReference type="EMBL" id="JAD92044.1"/>
    </source>
</evidence>
<proteinExistence type="predicted"/>
<sequence length="33" mass="3669">MVALIGMLLLMPSDRKLDVPSYRDLADIHGTRA</sequence>
<accession>A0A0A9DTZ6</accession>
<protein>
    <submittedName>
        <fullName evidence="1">Uncharacterized protein</fullName>
    </submittedName>
</protein>
<dbReference type="EMBL" id="GBRH01205851">
    <property type="protein sequence ID" value="JAD92044.1"/>
    <property type="molecule type" value="Transcribed_RNA"/>
</dbReference>
<name>A0A0A9DTZ6_ARUDO</name>